<dbReference type="PROSITE" id="PS50020">
    <property type="entry name" value="WW_DOMAIN_2"/>
    <property type="match status" value="1"/>
</dbReference>
<name>A0A9N8DGN0_9STRA</name>
<dbReference type="AlphaFoldDB" id="A0A9N8DGN0"/>
<feature type="compositionally biased region" description="Low complexity" evidence="1">
    <location>
        <begin position="181"/>
        <end position="192"/>
    </location>
</feature>
<dbReference type="CDD" id="cd00201">
    <property type="entry name" value="WW"/>
    <property type="match status" value="1"/>
</dbReference>
<evidence type="ECO:0000256" key="1">
    <source>
        <dbReference type="SAM" id="MobiDB-lite"/>
    </source>
</evidence>
<dbReference type="EMBL" id="CAICTM010000134">
    <property type="protein sequence ID" value="CAB9502402.1"/>
    <property type="molecule type" value="Genomic_DNA"/>
</dbReference>
<dbReference type="SMART" id="SM00456">
    <property type="entry name" value="WW"/>
    <property type="match status" value="1"/>
</dbReference>
<evidence type="ECO:0000259" key="2">
    <source>
        <dbReference type="PROSITE" id="PS50020"/>
    </source>
</evidence>
<reference evidence="3" key="1">
    <citation type="submission" date="2020-06" db="EMBL/GenBank/DDBJ databases">
        <authorList>
            <consortium name="Plant Systems Biology data submission"/>
        </authorList>
    </citation>
    <scope>NUCLEOTIDE SEQUENCE</scope>
    <source>
        <strain evidence="3">D6</strain>
    </source>
</reference>
<feature type="compositionally biased region" description="Low complexity" evidence="1">
    <location>
        <begin position="121"/>
        <end position="135"/>
    </location>
</feature>
<proteinExistence type="predicted"/>
<dbReference type="InterPro" id="IPR001202">
    <property type="entry name" value="WW_dom"/>
</dbReference>
<keyword evidence="4" id="KW-1185">Reference proteome</keyword>
<evidence type="ECO:0000313" key="4">
    <source>
        <dbReference type="Proteomes" id="UP001153069"/>
    </source>
</evidence>
<dbReference type="SUPFAM" id="SSF51045">
    <property type="entry name" value="WW domain"/>
    <property type="match status" value="1"/>
</dbReference>
<dbReference type="Gene3D" id="2.20.70.10">
    <property type="match status" value="1"/>
</dbReference>
<feature type="compositionally biased region" description="Acidic residues" evidence="1">
    <location>
        <begin position="99"/>
        <end position="108"/>
    </location>
</feature>
<accession>A0A9N8DGN0</accession>
<dbReference type="Proteomes" id="UP001153069">
    <property type="component" value="Unassembled WGS sequence"/>
</dbReference>
<dbReference type="InterPro" id="IPR036020">
    <property type="entry name" value="WW_dom_sf"/>
</dbReference>
<feature type="region of interest" description="Disordered" evidence="1">
    <location>
        <begin position="76"/>
        <end position="237"/>
    </location>
</feature>
<dbReference type="Pfam" id="PF00397">
    <property type="entry name" value="WW"/>
    <property type="match status" value="1"/>
</dbReference>
<evidence type="ECO:0000313" key="3">
    <source>
        <dbReference type="EMBL" id="CAB9502402.1"/>
    </source>
</evidence>
<protein>
    <recommendedName>
        <fullName evidence="2">WW domain-containing protein</fullName>
    </recommendedName>
</protein>
<feature type="compositionally biased region" description="Acidic residues" evidence="1">
    <location>
        <begin position="78"/>
        <end position="91"/>
    </location>
</feature>
<organism evidence="3 4">
    <name type="scientific">Seminavis robusta</name>
    <dbReference type="NCBI Taxonomy" id="568900"/>
    <lineage>
        <taxon>Eukaryota</taxon>
        <taxon>Sar</taxon>
        <taxon>Stramenopiles</taxon>
        <taxon>Ochrophyta</taxon>
        <taxon>Bacillariophyta</taxon>
        <taxon>Bacillariophyceae</taxon>
        <taxon>Bacillariophycidae</taxon>
        <taxon>Naviculales</taxon>
        <taxon>Naviculaceae</taxon>
        <taxon>Seminavis</taxon>
    </lineage>
</organism>
<feature type="domain" description="WW" evidence="2">
    <location>
        <begin position="254"/>
        <end position="288"/>
    </location>
</feature>
<sequence length="480" mass="51612">MQFEVIRASSQLSGGINFKHTVAIADEGGKCLIVFQGNTFMPLTKDEPTIDMDSFEALGCDEVEYKGECIQSLSADIPAEEATEVGDEASEEASKEDPTADDGSEQEEIDAKDGDSTVAMDSSDAGNSTAAGAGASDDDKKENEAGDSLIGWDEAADEDPQKDGDENVLPGNTSDSLVELAEPAEGAPAAEDPQQDGDEAGFSGGASESLVASAVPIEGTPVVEDATGGGANTTISDVDKAGEEDAQAGPKQQDPLPGGWEEHVDEKTGETIYYNTKTQATTKYRPQWHADTTLEVKEGEDMAAVVEALGDEVLELEAEIAGELDDVDKANWKFAGRTDECSRFGWSPADGIVFVCDQTAYVCGDSIEFREKFLLLLEDPIVDGCEIGGITEIRSSHGDCNYFPKNEHYLKRDGTERAGHQLFCPNGATLSSYYMFCTQQLDNYYCDGRDCETCAGTSRQRRAQFLRRPRNSKAKWFTGL</sequence>
<comment type="caution">
    <text evidence="3">The sequence shown here is derived from an EMBL/GenBank/DDBJ whole genome shotgun (WGS) entry which is preliminary data.</text>
</comment>
<gene>
    <name evidence="3" type="ORF">SEMRO_135_G063860.1</name>
</gene>